<dbReference type="RefSeq" id="WP_377212090.1">
    <property type="nucleotide sequence ID" value="NZ_JBHTJV010000003.1"/>
</dbReference>
<dbReference type="Pfam" id="PF13607">
    <property type="entry name" value="Succ_CoA_lig"/>
    <property type="match status" value="1"/>
</dbReference>
<gene>
    <name evidence="3" type="ORF">ACFQ14_06815</name>
</gene>
<dbReference type="InterPro" id="IPR032875">
    <property type="entry name" value="Succ_CoA_lig_flav_dom"/>
</dbReference>
<dbReference type="SUPFAM" id="SSF51735">
    <property type="entry name" value="NAD(P)-binding Rossmann-fold domains"/>
    <property type="match status" value="1"/>
</dbReference>
<sequence>MRLLNPRTIAVIGGKECERVVDQCDKFGFTGTIWPVHPTRETLSGRACFKSIADLPEAPDAAYVAVKRERSIDIVAQLSARGAGGAVCYAAGFAEADGESAGSGDLQKALVEAAGDMPIIGPNCYGFINTLERVALWPDQHGAKACDSGVAILTQSSNVAINLTMQKRGLPVAQVMTVGNQAQLGLSDLGLALLEDERISALGLHIEGLDDVKAFERFALRARQLRKPIVVIKVGKSEQAQAAAMTHTASLAGSDAAHEALFRRLGVARVDTLEAFIETLKLFHVHGALHGGELLSLSCSGGEASLMADAAQGRAVSFPAFDESTAQALKSALGEIVSIANPLDYNTFIWGDWPAMTRMFEAALSPRFDLAMLVIDFPRHDLCDPYDWVRAADAFIAAVKQIEARAAIVASLPETMPEELAEDLIVKGIVPLCGLDTAIIAAQAAAFVGAIWSKPEPKPLLALSPLRESVAVTLNEWEAKQELAAAGLIVPKGVFVSDMNGVDAALRSLTFPLAAKALGIAHKTEAGAVSLNLKTSQDLLHAISSLSRLSKSFLIEEMAQKPTIEIIVGVTRDPVVGLLLTIGAGGILAEIMDDTASLLLPANEGDIRAALASLKINPLLEGYRGADAADIDALVANIWCIANYAAEHADTLEELDVNPLFATPFGSVAVDALIVKRTKTP</sequence>
<dbReference type="Proteomes" id="UP001597101">
    <property type="component" value="Unassembled WGS sequence"/>
</dbReference>
<dbReference type="Gene3D" id="3.30.470.20">
    <property type="entry name" value="ATP-grasp fold, B domain"/>
    <property type="match status" value="1"/>
</dbReference>
<keyword evidence="4" id="KW-1185">Reference proteome</keyword>
<dbReference type="Gene3D" id="3.40.50.720">
    <property type="entry name" value="NAD(P)-binding Rossmann-like Domain"/>
    <property type="match status" value="1"/>
</dbReference>
<reference evidence="4" key="1">
    <citation type="journal article" date="2019" name="Int. J. Syst. Evol. Microbiol.">
        <title>The Global Catalogue of Microorganisms (GCM) 10K type strain sequencing project: providing services to taxonomists for standard genome sequencing and annotation.</title>
        <authorList>
            <consortium name="The Broad Institute Genomics Platform"/>
            <consortium name="The Broad Institute Genome Sequencing Center for Infectious Disease"/>
            <person name="Wu L."/>
            <person name="Ma J."/>
        </authorList>
    </citation>
    <scope>NUCLEOTIDE SEQUENCE [LARGE SCALE GENOMIC DNA]</scope>
    <source>
        <strain evidence="4">CCUG 60023</strain>
    </source>
</reference>
<accession>A0ABW3FDX4</accession>
<dbReference type="Gene3D" id="3.40.50.261">
    <property type="entry name" value="Succinyl-CoA synthetase domains"/>
    <property type="match status" value="2"/>
</dbReference>
<feature type="domain" description="CoA-binding" evidence="2">
    <location>
        <begin position="3"/>
        <end position="93"/>
    </location>
</feature>
<dbReference type="PANTHER" id="PTHR42793">
    <property type="entry name" value="COA BINDING DOMAIN CONTAINING PROTEIN"/>
    <property type="match status" value="1"/>
</dbReference>
<organism evidence="3 4">
    <name type="scientific">Pseudahrensia aquimaris</name>
    <dbReference type="NCBI Taxonomy" id="744461"/>
    <lineage>
        <taxon>Bacteria</taxon>
        <taxon>Pseudomonadati</taxon>
        <taxon>Pseudomonadota</taxon>
        <taxon>Alphaproteobacteria</taxon>
        <taxon>Hyphomicrobiales</taxon>
        <taxon>Ahrensiaceae</taxon>
        <taxon>Pseudahrensia</taxon>
    </lineage>
</organism>
<dbReference type="Pfam" id="PF13549">
    <property type="entry name" value="ATP-grasp_5"/>
    <property type="match status" value="1"/>
</dbReference>
<keyword evidence="3" id="KW-0436">Ligase</keyword>
<evidence type="ECO:0000256" key="1">
    <source>
        <dbReference type="ARBA" id="ARBA00022532"/>
    </source>
</evidence>
<proteinExistence type="predicted"/>
<keyword evidence="1" id="KW-0816">Tricarboxylic acid cycle</keyword>
<dbReference type="PANTHER" id="PTHR42793:SF4">
    <property type="entry name" value="BLL6376 PROTEIN"/>
    <property type="match status" value="1"/>
</dbReference>
<comment type="caution">
    <text evidence="3">The sequence shown here is derived from an EMBL/GenBank/DDBJ whole genome shotgun (WGS) entry which is preliminary data.</text>
</comment>
<dbReference type="GO" id="GO:0016874">
    <property type="term" value="F:ligase activity"/>
    <property type="evidence" value="ECO:0007669"/>
    <property type="project" value="UniProtKB-KW"/>
</dbReference>
<protein>
    <submittedName>
        <fullName evidence="3">Acetate--CoA ligase family protein</fullName>
    </submittedName>
</protein>
<dbReference type="Pfam" id="PF13380">
    <property type="entry name" value="CoA_binding_2"/>
    <property type="match status" value="1"/>
</dbReference>
<dbReference type="InterPro" id="IPR016102">
    <property type="entry name" value="Succinyl-CoA_synth-like"/>
</dbReference>
<dbReference type="InterPro" id="IPR036291">
    <property type="entry name" value="NAD(P)-bd_dom_sf"/>
</dbReference>
<dbReference type="SMART" id="SM00881">
    <property type="entry name" value="CoA_binding"/>
    <property type="match status" value="1"/>
</dbReference>
<dbReference type="InterPro" id="IPR003781">
    <property type="entry name" value="CoA-bd"/>
</dbReference>
<evidence type="ECO:0000313" key="3">
    <source>
        <dbReference type="EMBL" id="MFD0916114.1"/>
    </source>
</evidence>
<evidence type="ECO:0000313" key="4">
    <source>
        <dbReference type="Proteomes" id="UP001597101"/>
    </source>
</evidence>
<dbReference type="InterPro" id="IPR013815">
    <property type="entry name" value="ATP_grasp_subdomain_1"/>
</dbReference>
<evidence type="ECO:0000259" key="2">
    <source>
        <dbReference type="SMART" id="SM00881"/>
    </source>
</evidence>
<name>A0ABW3FDX4_9HYPH</name>
<dbReference type="SUPFAM" id="SSF56059">
    <property type="entry name" value="Glutathione synthetase ATP-binding domain-like"/>
    <property type="match status" value="1"/>
</dbReference>
<dbReference type="SUPFAM" id="SSF52210">
    <property type="entry name" value="Succinyl-CoA synthetase domains"/>
    <property type="match status" value="2"/>
</dbReference>
<dbReference type="Gene3D" id="3.30.1490.20">
    <property type="entry name" value="ATP-grasp fold, A domain"/>
    <property type="match status" value="1"/>
</dbReference>
<dbReference type="EMBL" id="JBHTJV010000003">
    <property type="protein sequence ID" value="MFD0916114.1"/>
    <property type="molecule type" value="Genomic_DNA"/>
</dbReference>